<evidence type="ECO:0000259" key="4">
    <source>
        <dbReference type="Pfam" id="PF10348"/>
    </source>
</evidence>
<comment type="caution">
    <text evidence="6">The sequence shown here is derived from an EMBL/GenBank/DDBJ whole genome shotgun (WGS) entry which is preliminary data.</text>
</comment>
<feature type="transmembrane region" description="Helical" evidence="2">
    <location>
        <begin position="386"/>
        <end position="403"/>
    </location>
</feature>
<feature type="transmembrane region" description="Helical" evidence="2">
    <location>
        <begin position="453"/>
        <end position="473"/>
    </location>
</feature>
<dbReference type="Gene3D" id="1.20.120.1770">
    <property type="match status" value="1"/>
</dbReference>
<feature type="transmembrane region" description="Helical" evidence="2">
    <location>
        <begin position="349"/>
        <end position="366"/>
    </location>
</feature>
<evidence type="ECO:0000313" key="7">
    <source>
        <dbReference type="Proteomes" id="UP000022910"/>
    </source>
</evidence>
<sequence>MNYFKTRPNFLLTLIIIILIIVPLINSEHVKRFEHVKRSEHEHDSEQTTHTHTHSGIITIPQVNDQDEFYMGVGKNPFWLKEQNFMLWFHVISMIISFGTLIPIGIVLGFANSKSIWYINLQIIGMLIIIMGYFFGVMFNSSKSQDIYPSNFHSKFGWLILIIFFLQILIGFIKFFFNDKNDKNIKVKYINISLSNNESNDSLVTSVDSSSAASHDIESSSTHDNSLLDSNYPSNNFHTKIRSKILSILPSSLLSSKKFFKIFYNLLSLILILFIYTQFLLGFITLSDTCHGESFGNCLAHYVKGSIFFWFGLVAFIRYLGFFEKFGWNWNLLQISSLDNFNDEKNQKGKISFSLLESIIIFSYGISNTFLEHTGKDPWNHRDIQHATLAFMWGWAGSLGIILENKKLRKILFSKSKIPIANPIPSIIFIITAISISSHHQRTEFSLTIHRQFGGFLLLAGISRLFTIIILYFTNIMNNNNNNNYNYNNSYIYNDNNNDDNNNINNNNNNNNNYNNNYNNNFNSKSSTKSLTIIHPPTELISSFCFVSSGITLMLSNKSLTSLFDEVYNFDVNFVLNLVISLTFITLSFVTLLLFIYKYSLKKNMN</sequence>
<proteinExistence type="predicted"/>
<evidence type="ECO:0000256" key="2">
    <source>
        <dbReference type="SAM" id="Phobius"/>
    </source>
</evidence>
<evidence type="ECO:0000259" key="5">
    <source>
        <dbReference type="Pfam" id="PF10355"/>
    </source>
</evidence>
<evidence type="ECO:0008006" key="8">
    <source>
        <dbReference type="Google" id="ProtNLM"/>
    </source>
</evidence>
<dbReference type="HOGENOM" id="CLU_450667_0_0_1"/>
<feature type="domain" description="DUF2427" evidence="4">
    <location>
        <begin position="83"/>
        <end position="174"/>
    </location>
</feature>
<keyword evidence="3" id="KW-0732">Signal</keyword>
<keyword evidence="2" id="KW-1133">Transmembrane helix</keyword>
<feature type="region of interest" description="Disordered" evidence="1">
    <location>
        <begin position="498"/>
        <end position="519"/>
    </location>
</feature>
<gene>
    <name evidence="6" type="ORF">RirG_072500</name>
</gene>
<dbReference type="STRING" id="1432141.A0A015KX07"/>
<feature type="transmembrane region" description="Helical" evidence="2">
    <location>
        <begin position="574"/>
        <end position="597"/>
    </location>
</feature>
<keyword evidence="2" id="KW-0472">Membrane</keyword>
<dbReference type="EMBL" id="JEMT01015771">
    <property type="protein sequence ID" value="EXX72094.1"/>
    <property type="molecule type" value="Genomic_DNA"/>
</dbReference>
<feature type="domain" description="Protein YTP1-like C-terminal" evidence="5">
    <location>
        <begin position="275"/>
        <end position="597"/>
    </location>
</feature>
<reference evidence="6 7" key="1">
    <citation type="submission" date="2014-02" db="EMBL/GenBank/DDBJ databases">
        <title>Single nucleus genome sequencing reveals high similarity among nuclei of an endomycorrhizal fungus.</title>
        <authorList>
            <person name="Lin K."/>
            <person name="Geurts R."/>
            <person name="Zhang Z."/>
            <person name="Limpens E."/>
            <person name="Saunders D.G."/>
            <person name="Mu D."/>
            <person name="Pang E."/>
            <person name="Cao H."/>
            <person name="Cha H."/>
            <person name="Lin T."/>
            <person name="Zhou Q."/>
            <person name="Shang Y."/>
            <person name="Li Y."/>
            <person name="Ivanov S."/>
            <person name="Sharma T."/>
            <person name="Velzen R.V."/>
            <person name="Ruijter N.D."/>
            <person name="Aanen D.K."/>
            <person name="Win J."/>
            <person name="Kamoun S."/>
            <person name="Bisseling T."/>
            <person name="Huang S."/>
        </authorList>
    </citation>
    <scope>NUCLEOTIDE SEQUENCE [LARGE SCALE GENOMIC DNA]</scope>
    <source>
        <strain evidence="7">DAOM197198w</strain>
    </source>
</reference>
<dbReference type="InterPro" id="IPR018825">
    <property type="entry name" value="DUF2427"/>
</dbReference>
<feature type="transmembrane region" description="Helical" evidence="2">
    <location>
        <begin position="533"/>
        <end position="554"/>
    </location>
</feature>
<feature type="chain" id="PRO_5001476231" description="Integral membrane protein" evidence="3">
    <location>
        <begin position="28"/>
        <end position="606"/>
    </location>
</feature>
<feature type="transmembrane region" description="Helical" evidence="2">
    <location>
        <begin position="262"/>
        <end position="287"/>
    </location>
</feature>
<feature type="transmembrane region" description="Helical" evidence="2">
    <location>
        <begin position="156"/>
        <end position="177"/>
    </location>
</feature>
<dbReference type="PANTHER" id="PTHR31685">
    <property type="entry name" value="INTEGRAL MEMBRANE PROTEIN (AFU_ORTHOLOGUE AFUA_6G12730)-RELATED"/>
    <property type="match status" value="1"/>
</dbReference>
<protein>
    <recommendedName>
        <fullName evidence="8">Integral membrane protein</fullName>
    </recommendedName>
</protein>
<feature type="transmembrane region" description="Helical" evidence="2">
    <location>
        <begin position="307"/>
        <end position="328"/>
    </location>
</feature>
<dbReference type="PANTHER" id="PTHR31685:SF3">
    <property type="entry name" value="INTEGRAL MEMBRANE PROTEIN (AFU_ORTHOLOGUE AFUA_6G12730)"/>
    <property type="match status" value="1"/>
</dbReference>
<dbReference type="Proteomes" id="UP000022910">
    <property type="component" value="Unassembled WGS sequence"/>
</dbReference>
<feature type="signal peptide" evidence="3">
    <location>
        <begin position="1"/>
        <end position="27"/>
    </location>
</feature>
<feature type="transmembrane region" description="Helical" evidence="2">
    <location>
        <begin position="117"/>
        <end position="136"/>
    </location>
</feature>
<dbReference type="Pfam" id="PF10348">
    <property type="entry name" value="DUF2427"/>
    <property type="match status" value="1"/>
</dbReference>
<accession>A0A015KX07</accession>
<dbReference type="OrthoDB" id="4005299at2759"/>
<organism evidence="6 7">
    <name type="scientific">Rhizophagus irregularis (strain DAOM 197198w)</name>
    <name type="common">Glomus intraradices</name>
    <dbReference type="NCBI Taxonomy" id="1432141"/>
    <lineage>
        <taxon>Eukaryota</taxon>
        <taxon>Fungi</taxon>
        <taxon>Fungi incertae sedis</taxon>
        <taxon>Mucoromycota</taxon>
        <taxon>Glomeromycotina</taxon>
        <taxon>Glomeromycetes</taxon>
        <taxon>Glomerales</taxon>
        <taxon>Glomeraceae</taxon>
        <taxon>Rhizophagus</taxon>
    </lineage>
</organism>
<keyword evidence="2" id="KW-0812">Transmembrane</keyword>
<dbReference type="AlphaFoldDB" id="A0A015KX07"/>
<evidence type="ECO:0000256" key="3">
    <source>
        <dbReference type="SAM" id="SignalP"/>
    </source>
</evidence>
<feature type="transmembrane region" description="Helical" evidence="2">
    <location>
        <begin position="424"/>
        <end position="441"/>
    </location>
</feature>
<evidence type="ECO:0000313" key="6">
    <source>
        <dbReference type="EMBL" id="EXX72094.1"/>
    </source>
</evidence>
<evidence type="ECO:0000256" key="1">
    <source>
        <dbReference type="SAM" id="MobiDB-lite"/>
    </source>
</evidence>
<feature type="transmembrane region" description="Helical" evidence="2">
    <location>
        <begin position="87"/>
        <end position="110"/>
    </location>
</feature>
<name>A0A015KX07_RHIIW</name>
<keyword evidence="7" id="KW-1185">Reference proteome</keyword>
<dbReference type="Pfam" id="PF10355">
    <property type="entry name" value="Ytp1"/>
    <property type="match status" value="1"/>
</dbReference>
<dbReference type="InterPro" id="IPR018827">
    <property type="entry name" value="YTP1_C"/>
</dbReference>